<sequence length="91" mass="10579">MSKYAQYYTLHSTPTQLRRRLELPRQSNRRANAAGVMRDGDEPNLRLRTHMHLLPVAKRSGFAARAWLPQFKMANDLIKQTEERTPAVSYP</sequence>
<reference evidence="2 3" key="1">
    <citation type="submission" date="2016-01" db="EMBL/GenBank/DDBJ databases">
        <authorList>
            <person name="Oliw E.H."/>
        </authorList>
    </citation>
    <scope>NUCLEOTIDE SEQUENCE [LARGE SCALE GENOMIC DNA]</scope>
    <source>
        <strain evidence="2">LMG 22029</strain>
    </source>
</reference>
<accession>A0A158G773</accession>
<organism evidence="2 3">
    <name type="scientific">Caballeronia sordidicola</name>
    <name type="common">Burkholderia sordidicola</name>
    <dbReference type="NCBI Taxonomy" id="196367"/>
    <lineage>
        <taxon>Bacteria</taxon>
        <taxon>Pseudomonadati</taxon>
        <taxon>Pseudomonadota</taxon>
        <taxon>Betaproteobacteria</taxon>
        <taxon>Burkholderiales</taxon>
        <taxon>Burkholderiaceae</taxon>
        <taxon>Caballeronia</taxon>
    </lineage>
</organism>
<proteinExistence type="predicted"/>
<feature type="region of interest" description="Disordered" evidence="1">
    <location>
        <begin position="22"/>
        <end position="43"/>
    </location>
</feature>
<gene>
    <name evidence="2" type="ORF">AWB64_02304</name>
</gene>
<dbReference type="AlphaFoldDB" id="A0A158G773"/>
<protein>
    <submittedName>
        <fullName evidence="2">Uncharacterized protein</fullName>
    </submittedName>
</protein>
<evidence type="ECO:0000256" key="1">
    <source>
        <dbReference type="SAM" id="MobiDB-lite"/>
    </source>
</evidence>
<dbReference type="EMBL" id="FCOC02000005">
    <property type="protein sequence ID" value="SAL27723.1"/>
    <property type="molecule type" value="Genomic_DNA"/>
</dbReference>
<dbReference type="Proteomes" id="UP000054893">
    <property type="component" value="Unassembled WGS sequence"/>
</dbReference>
<name>A0A158G773_CABSO</name>
<evidence type="ECO:0000313" key="3">
    <source>
        <dbReference type="Proteomes" id="UP000054893"/>
    </source>
</evidence>
<evidence type="ECO:0000313" key="2">
    <source>
        <dbReference type="EMBL" id="SAL27723.1"/>
    </source>
</evidence>